<evidence type="ECO:0000313" key="2">
    <source>
        <dbReference type="EMBL" id="CAH8363924.1"/>
    </source>
</evidence>
<sequence length="111" mass="12460">MGLSRNKTTHGAFVFGQDGSFKSVKLGEALILETRCPITNNIRKGARPPLVCSSFYRPSLVQVEQPSLVHKRKRMSPSAAQRSSVKLSKRMSPPSQLNLRNSYQYIPSYFC</sequence>
<accession>A0ABC8KXU5</accession>
<protein>
    <submittedName>
        <fullName evidence="2">Uncharacterized protein</fullName>
    </submittedName>
</protein>
<feature type="region of interest" description="Disordered" evidence="1">
    <location>
        <begin position="67"/>
        <end position="96"/>
    </location>
</feature>
<gene>
    <name evidence="2" type="ORF">ERUC_LOCUS29680</name>
</gene>
<dbReference type="EMBL" id="CAKOAT010375153">
    <property type="protein sequence ID" value="CAH8363924.1"/>
    <property type="molecule type" value="Genomic_DNA"/>
</dbReference>
<organism evidence="2 3">
    <name type="scientific">Eruca vesicaria subsp. sativa</name>
    <name type="common">Garden rocket</name>
    <name type="synonym">Eruca sativa</name>
    <dbReference type="NCBI Taxonomy" id="29727"/>
    <lineage>
        <taxon>Eukaryota</taxon>
        <taxon>Viridiplantae</taxon>
        <taxon>Streptophyta</taxon>
        <taxon>Embryophyta</taxon>
        <taxon>Tracheophyta</taxon>
        <taxon>Spermatophyta</taxon>
        <taxon>Magnoliopsida</taxon>
        <taxon>eudicotyledons</taxon>
        <taxon>Gunneridae</taxon>
        <taxon>Pentapetalae</taxon>
        <taxon>rosids</taxon>
        <taxon>malvids</taxon>
        <taxon>Brassicales</taxon>
        <taxon>Brassicaceae</taxon>
        <taxon>Brassiceae</taxon>
        <taxon>Eruca</taxon>
    </lineage>
</organism>
<name>A0ABC8KXU5_ERUVS</name>
<dbReference type="Proteomes" id="UP001642260">
    <property type="component" value="Unassembled WGS sequence"/>
</dbReference>
<proteinExistence type="predicted"/>
<dbReference type="AlphaFoldDB" id="A0ABC8KXU5"/>
<comment type="caution">
    <text evidence="2">The sequence shown here is derived from an EMBL/GenBank/DDBJ whole genome shotgun (WGS) entry which is preliminary data.</text>
</comment>
<keyword evidence="3" id="KW-1185">Reference proteome</keyword>
<evidence type="ECO:0000256" key="1">
    <source>
        <dbReference type="SAM" id="MobiDB-lite"/>
    </source>
</evidence>
<evidence type="ECO:0000313" key="3">
    <source>
        <dbReference type="Proteomes" id="UP001642260"/>
    </source>
</evidence>
<reference evidence="2 3" key="1">
    <citation type="submission" date="2022-03" db="EMBL/GenBank/DDBJ databases">
        <authorList>
            <person name="Macdonald S."/>
            <person name="Ahmed S."/>
            <person name="Newling K."/>
        </authorList>
    </citation>
    <scope>NUCLEOTIDE SEQUENCE [LARGE SCALE GENOMIC DNA]</scope>
</reference>